<dbReference type="Pfam" id="PF03055">
    <property type="entry name" value="RPE65"/>
    <property type="match status" value="1"/>
</dbReference>
<evidence type="ECO:0000256" key="4">
    <source>
        <dbReference type="ARBA" id="ARBA00023004"/>
    </source>
</evidence>
<feature type="binding site" evidence="5">
    <location>
        <position position="602"/>
    </location>
    <ligand>
        <name>Fe cation</name>
        <dbReference type="ChEBI" id="CHEBI:24875"/>
        <note>catalytic</note>
    </ligand>
</feature>
<keyword evidence="4 5" id="KW-0408">Iron</keyword>
<dbReference type="EMBL" id="JAAAJB010000055">
    <property type="protein sequence ID" value="KAG0268287.1"/>
    <property type="molecule type" value="Genomic_DNA"/>
</dbReference>
<feature type="binding site" evidence="5">
    <location>
        <position position="282"/>
    </location>
    <ligand>
        <name>Fe cation</name>
        <dbReference type="ChEBI" id="CHEBI:24875"/>
        <note>catalytic</note>
    </ligand>
</feature>
<name>A0A9P6UC04_9FUNG</name>
<comment type="caution">
    <text evidence="6">The sequence shown here is derived from an EMBL/GenBank/DDBJ whole genome shotgun (WGS) entry which is preliminary data.</text>
</comment>
<keyword evidence="7" id="KW-1185">Reference proteome</keyword>
<evidence type="ECO:0000256" key="2">
    <source>
        <dbReference type="ARBA" id="ARBA00022723"/>
    </source>
</evidence>
<dbReference type="Proteomes" id="UP000807716">
    <property type="component" value="Unassembled WGS sequence"/>
</dbReference>
<proteinExistence type="inferred from homology"/>
<organism evidence="6 7">
    <name type="scientific">Actinomortierella ambigua</name>
    <dbReference type="NCBI Taxonomy" id="1343610"/>
    <lineage>
        <taxon>Eukaryota</taxon>
        <taxon>Fungi</taxon>
        <taxon>Fungi incertae sedis</taxon>
        <taxon>Mucoromycota</taxon>
        <taxon>Mortierellomycotina</taxon>
        <taxon>Mortierellomycetes</taxon>
        <taxon>Mortierellales</taxon>
        <taxon>Mortierellaceae</taxon>
        <taxon>Actinomortierella</taxon>
    </lineage>
</organism>
<protein>
    <recommendedName>
        <fullName evidence="8">Carotenoid oxygenase</fullName>
    </recommendedName>
</protein>
<comment type="cofactor">
    <cofactor evidence="5">
        <name>Fe(2+)</name>
        <dbReference type="ChEBI" id="CHEBI:29033"/>
    </cofactor>
    <text evidence="5">Binds 1 Fe(2+) ion per subunit.</text>
</comment>
<dbReference type="GO" id="GO:0016121">
    <property type="term" value="P:carotene catabolic process"/>
    <property type="evidence" value="ECO:0007669"/>
    <property type="project" value="TreeGrafter"/>
</dbReference>
<keyword evidence="3" id="KW-0560">Oxidoreductase</keyword>
<evidence type="ECO:0000256" key="1">
    <source>
        <dbReference type="ARBA" id="ARBA00006787"/>
    </source>
</evidence>
<accession>A0A9P6UC04</accession>
<evidence type="ECO:0000256" key="5">
    <source>
        <dbReference type="PIRSR" id="PIRSR604294-1"/>
    </source>
</evidence>
<gene>
    <name evidence="6" type="ORF">DFQ27_007138</name>
</gene>
<dbReference type="AlphaFoldDB" id="A0A9P6UC04"/>
<evidence type="ECO:0000313" key="6">
    <source>
        <dbReference type="EMBL" id="KAG0268287.1"/>
    </source>
</evidence>
<dbReference type="InterPro" id="IPR004294">
    <property type="entry name" value="Carotenoid_Oase"/>
</dbReference>
<evidence type="ECO:0000313" key="7">
    <source>
        <dbReference type="Proteomes" id="UP000807716"/>
    </source>
</evidence>
<keyword evidence="2 5" id="KW-0479">Metal-binding</keyword>
<sequence>MTATTETTDDIPQPAEKKKIYNLHNNIFEEKGHFKVQNPPKRRTTATSNIALRGNFYPVFEETEGDHGMMCEVEGTIPECLADSQYVRTGEGMLHGVYFSSVQGPDGRKVIQPRYMNRWVRSQALELANKHGHIVPSVSVLLSPEYGVWAALKNYLFYGIKGFWRGLKDMGNGSTSLTFFQSRVLALQEAGLPYEIEVPTLDTIGQYYFEKTDAENFSQKGRALLKQVVTAHPKYDPKTGEIIFFRYGTPTDFSYSVVAADGTKTVWEEHIPGQKPQMVLMHDFAVTDTYSIFIDAGPRVDMPNNLYKGLPVMGMDPSQPSRYAIIPRYFKKGRDEVRWFEAAACSILHTANAWDIKDAEGKVVAIHMLACRAERFPNDLNATQKMSDGVESQKYTEPGSDEYSKRQPEAMYLSLYKFDLIEGTVEHTTICPIITEFPTMNYDWFLRPESRYVYMASIQEATPGHMSKLHGIVKADVHAALELQRELREAGKLQGTELGIENLARLQREHGQYYRFPGQFKGGEATFVSRGVDGQSQEDLAEDDGFLLVYVYDESQLDPETQLTIKEETEQVTELWIFDAQNIEQGPVAKIKIPRRVPYGFHGFHVRKSHIQENRELQHKMGRLSE</sequence>
<evidence type="ECO:0008006" key="8">
    <source>
        <dbReference type="Google" id="ProtNLM"/>
    </source>
</evidence>
<dbReference type="OrthoDB" id="1069523at2759"/>
<dbReference type="GO" id="GO:0046872">
    <property type="term" value="F:metal ion binding"/>
    <property type="evidence" value="ECO:0007669"/>
    <property type="project" value="UniProtKB-KW"/>
</dbReference>
<dbReference type="PANTHER" id="PTHR10543:SF89">
    <property type="entry name" value="CAROTENOID 9,10(9',10')-CLEAVAGE DIOXYGENASE 1"/>
    <property type="match status" value="1"/>
</dbReference>
<dbReference type="PANTHER" id="PTHR10543">
    <property type="entry name" value="BETA-CAROTENE DIOXYGENASE"/>
    <property type="match status" value="1"/>
</dbReference>
<reference evidence="6" key="1">
    <citation type="journal article" date="2020" name="Fungal Divers.">
        <title>Resolving the Mortierellaceae phylogeny through synthesis of multi-gene phylogenetics and phylogenomics.</title>
        <authorList>
            <person name="Vandepol N."/>
            <person name="Liber J."/>
            <person name="Desiro A."/>
            <person name="Na H."/>
            <person name="Kennedy M."/>
            <person name="Barry K."/>
            <person name="Grigoriev I.V."/>
            <person name="Miller A.N."/>
            <person name="O'Donnell K."/>
            <person name="Stajich J.E."/>
            <person name="Bonito G."/>
        </authorList>
    </citation>
    <scope>NUCLEOTIDE SEQUENCE</scope>
    <source>
        <strain evidence="6">BC1065</strain>
    </source>
</reference>
<comment type="similarity">
    <text evidence="1">Belongs to the carotenoid oxygenase family.</text>
</comment>
<feature type="binding site" evidence="5">
    <location>
        <position position="232"/>
    </location>
    <ligand>
        <name>Fe cation</name>
        <dbReference type="ChEBI" id="CHEBI:24875"/>
        <note>catalytic</note>
    </ligand>
</feature>
<dbReference type="GO" id="GO:0010436">
    <property type="term" value="F:carotenoid dioxygenase activity"/>
    <property type="evidence" value="ECO:0007669"/>
    <property type="project" value="TreeGrafter"/>
</dbReference>
<evidence type="ECO:0000256" key="3">
    <source>
        <dbReference type="ARBA" id="ARBA00023002"/>
    </source>
</evidence>
<feature type="binding site" evidence="5">
    <location>
        <position position="349"/>
    </location>
    <ligand>
        <name>Fe cation</name>
        <dbReference type="ChEBI" id="CHEBI:24875"/>
        <note>catalytic</note>
    </ligand>
</feature>